<comment type="caution">
    <text evidence="3">The sequence shown here is derived from an EMBL/GenBank/DDBJ whole genome shotgun (WGS) entry which is preliminary data.</text>
</comment>
<keyword evidence="4" id="KW-1185">Reference proteome</keyword>
<evidence type="ECO:0000313" key="4">
    <source>
        <dbReference type="Proteomes" id="UP001501265"/>
    </source>
</evidence>
<proteinExistence type="predicted"/>
<protein>
    <recommendedName>
        <fullName evidence="5">Secreted protein</fullName>
    </recommendedName>
</protein>
<dbReference type="EMBL" id="BAABIG010000008">
    <property type="protein sequence ID" value="GAA4787078.1"/>
    <property type="molecule type" value="Genomic_DNA"/>
</dbReference>
<evidence type="ECO:0008006" key="5">
    <source>
        <dbReference type="Google" id="ProtNLM"/>
    </source>
</evidence>
<name>A0ABP9AYC8_9ACTN</name>
<feature type="region of interest" description="Disordered" evidence="1">
    <location>
        <begin position="1"/>
        <end position="39"/>
    </location>
</feature>
<keyword evidence="2" id="KW-1133">Transmembrane helix</keyword>
<evidence type="ECO:0000256" key="1">
    <source>
        <dbReference type="SAM" id="MobiDB-lite"/>
    </source>
</evidence>
<evidence type="ECO:0000256" key="2">
    <source>
        <dbReference type="SAM" id="Phobius"/>
    </source>
</evidence>
<evidence type="ECO:0000313" key="3">
    <source>
        <dbReference type="EMBL" id="GAA4787078.1"/>
    </source>
</evidence>
<dbReference type="RefSeq" id="WP_345617574.1">
    <property type="nucleotide sequence ID" value="NZ_BAABIG010000008.1"/>
</dbReference>
<accession>A0ABP9AYC8</accession>
<feature type="compositionally biased region" description="Low complexity" evidence="1">
    <location>
        <begin position="20"/>
        <end position="33"/>
    </location>
</feature>
<gene>
    <name evidence="3" type="ORF">GCM10023220_09080</name>
</gene>
<organism evidence="3 4">
    <name type="scientific">Streptomyces ziwulingensis</name>
    <dbReference type="NCBI Taxonomy" id="1045501"/>
    <lineage>
        <taxon>Bacteria</taxon>
        <taxon>Bacillati</taxon>
        <taxon>Actinomycetota</taxon>
        <taxon>Actinomycetes</taxon>
        <taxon>Kitasatosporales</taxon>
        <taxon>Streptomycetaceae</taxon>
        <taxon>Streptomyces</taxon>
    </lineage>
</organism>
<sequence>MSAQENESVAPPTMPALPDAPATAEAEGAAALPSGGGRRRRSGRIAAVAVVAAAVVTGVGYTVVTVSGADRDAGAPVWKLPKATAVAAAPAPKGLDGVLVPYRTDGWMRGPDLGEFGSDAKLSGARATALQKESLRALPRTARRQMEKEIDRRDVKGMVMRSYVSGAASWGKDMYTASIVLAQMNRTAARDLAHQQSEFAEALDLFRDGPEVEGHENAECWLPPEDDEADLDSMLCSAYAGDVLVTLSADGVKPWDTESVTALLAEQLDRIAEPGEAV</sequence>
<keyword evidence="2" id="KW-0812">Transmembrane</keyword>
<feature type="transmembrane region" description="Helical" evidence="2">
    <location>
        <begin position="45"/>
        <end position="64"/>
    </location>
</feature>
<keyword evidence="2" id="KW-0472">Membrane</keyword>
<reference evidence="4" key="1">
    <citation type="journal article" date="2019" name="Int. J. Syst. Evol. Microbiol.">
        <title>The Global Catalogue of Microorganisms (GCM) 10K type strain sequencing project: providing services to taxonomists for standard genome sequencing and annotation.</title>
        <authorList>
            <consortium name="The Broad Institute Genomics Platform"/>
            <consortium name="The Broad Institute Genome Sequencing Center for Infectious Disease"/>
            <person name="Wu L."/>
            <person name="Ma J."/>
        </authorList>
    </citation>
    <scope>NUCLEOTIDE SEQUENCE [LARGE SCALE GENOMIC DNA]</scope>
    <source>
        <strain evidence="4">JCM 18081</strain>
    </source>
</reference>
<dbReference type="Proteomes" id="UP001501265">
    <property type="component" value="Unassembled WGS sequence"/>
</dbReference>